<keyword evidence="2" id="KW-1185">Reference proteome</keyword>
<organism evidence="1 2">
    <name type="scientific">Xenorhabdus szentirmaii DSM 16338</name>
    <dbReference type="NCBI Taxonomy" id="1427518"/>
    <lineage>
        <taxon>Bacteria</taxon>
        <taxon>Pseudomonadati</taxon>
        <taxon>Pseudomonadota</taxon>
        <taxon>Gammaproteobacteria</taxon>
        <taxon>Enterobacterales</taxon>
        <taxon>Morganellaceae</taxon>
        <taxon>Xenorhabdus</taxon>
    </lineage>
</organism>
<evidence type="ECO:0000313" key="2">
    <source>
        <dbReference type="Proteomes" id="UP000019202"/>
    </source>
</evidence>
<reference evidence="1" key="1">
    <citation type="submission" date="2013-11" db="EMBL/GenBank/DDBJ databases">
        <title>Draft genome sequence and annotation of the entomopathogenic bacteria, Xenorhabdus cabanillasi strain JM26 and Xenorhabdus szentirmai strain DSM 16338.</title>
        <authorList>
            <person name="Gualtieri M."/>
            <person name="Ogier J.C."/>
            <person name="Pages S."/>
            <person name="Givaudan A."/>
            <person name="Gaudriault S."/>
        </authorList>
    </citation>
    <scope>NUCLEOTIDE SEQUENCE [LARGE SCALE GENOMIC DNA]</scope>
    <source>
        <strain evidence="1">DSM 16338</strain>
    </source>
</reference>
<evidence type="ECO:0000313" key="1">
    <source>
        <dbReference type="EMBL" id="CDL80561.1"/>
    </source>
</evidence>
<dbReference type="AlphaFoldDB" id="W1ISG1"/>
<gene>
    <name evidence="1" type="ORF">XSR1_10042</name>
</gene>
<sequence length="38" mass="4424">MKDSKDMLDCNNKNIVIKGIYKNIPNNIDTCLFAILFY</sequence>
<comment type="caution">
    <text evidence="1">The sequence shown here is derived from an EMBL/GenBank/DDBJ whole genome shotgun (WGS) entry which is preliminary data.</text>
</comment>
<proteinExistence type="predicted"/>
<dbReference type="Proteomes" id="UP000019202">
    <property type="component" value="Unassembled WGS sequence"/>
</dbReference>
<dbReference type="EMBL" id="CBXF010000001">
    <property type="protein sequence ID" value="CDL80561.1"/>
    <property type="molecule type" value="Genomic_DNA"/>
</dbReference>
<protein>
    <submittedName>
        <fullName evidence="1">Uncharacterized protein</fullName>
    </submittedName>
</protein>
<accession>W1ISG1</accession>
<name>W1ISG1_9GAMM</name>